<dbReference type="OrthoDB" id="5591789at2759"/>
<feature type="transmembrane region" description="Helical" evidence="8">
    <location>
        <begin position="12"/>
        <end position="32"/>
    </location>
</feature>
<comment type="function">
    <text evidence="1">Golgi membrane protein involved in vesicular trafficking.</text>
</comment>
<comment type="similarity">
    <text evidence="3">Belongs to the TVP18 family.</text>
</comment>
<proteinExistence type="inferred from homology"/>
<dbReference type="SMART" id="SM01077">
    <property type="entry name" value="Cg6151-P"/>
    <property type="match status" value="1"/>
</dbReference>
<reference evidence="11" key="3">
    <citation type="submission" date="2025-04" db="UniProtKB">
        <authorList>
            <consortium name="RefSeq"/>
        </authorList>
    </citation>
    <scope>IDENTIFICATION</scope>
    <source>
        <strain evidence="11">CBS 781.70</strain>
    </source>
</reference>
<name>A0A6G1G4R7_9PEZI</name>
<keyword evidence="5 8" id="KW-1133">Transmembrane helix</keyword>
<reference evidence="9 11" key="1">
    <citation type="submission" date="2020-01" db="EMBL/GenBank/DDBJ databases">
        <authorList>
            <consortium name="DOE Joint Genome Institute"/>
            <person name="Haridas S."/>
            <person name="Albert R."/>
            <person name="Binder M."/>
            <person name="Bloem J."/>
            <person name="Labutti K."/>
            <person name="Salamov A."/>
            <person name="Andreopoulos B."/>
            <person name="Baker S.E."/>
            <person name="Barry K."/>
            <person name="Bills G."/>
            <person name="Bluhm B.H."/>
            <person name="Cannon C."/>
            <person name="Castanera R."/>
            <person name="Culley D.E."/>
            <person name="Daum C."/>
            <person name="Ezra D."/>
            <person name="Gonzalez J.B."/>
            <person name="Henrissat B."/>
            <person name="Kuo A."/>
            <person name="Liang C."/>
            <person name="Lipzen A."/>
            <person name="Lutzoni F."/>
            <person name="Magnuson J."/>
            <person name="Mondo S."/>
            <person name="Nolan M."/>
            <person name="Ohm R."/>
            <person name="Pangilinan J."/>
            <person name="Park H.-J."/>
            <person name="Ramirez L."/>
            <person name="Alfaro M."/>
            <person name="Sun H."/>
            <person name="Tritt A."/>
            <person name="Yoshinaga Y."/>
            <person name="Zwiers L.-H."/>
            <person name="Turgeon B.G."/>
            <person name="Goodwin S.B."/>
            <person name="Spatafora J.W."/>
            <person name="Crous P.W."/>
            <person name="Grigoriev I.V."/>
        </authorList>
    </citation>
    <scope>NUCLEOTIDE SEQUENCE</scope>
    <source>
        <strain evidence="9 11">CBS 781.70</strain>
    </source>
</reference>
<comment type="subcellular location">
    <subcellularLocation>
        <location evidence="2">Golgi apparatus membrane</location>
        <topology evidence="2">Multi-pass membrane protein</topology>
    </subcellularLocation>
</comment>
<evidence type="ECO:0000256" key="3">
    <source>
        <dbReference type="ARBA" id="ARBA00005738"/>
    </source>
</evidence>
<keyword evidence="10" id="KW-1185">Reference proteome</keyword>
<accession>A0A6G1G4R7</accession>
<dbReference type="Proteomes" id="UP000504638">
    <property type="component" value="Unplaced"/>
</dbReference>
<feature type="transmembrane region" description="Helical" evidence="8">
    <location>
        <begin position="38"/>
        <end position="64"/>
    </location>
</feature>
<evidence type="ECO:0000256" key="2">
    <source>
        <dbReference type="ARBA" id="ARBA00004653"/>
    </source>
</evidence>
<dbReference type="Pfam" id="PF10233">
    <property type="entry name" value="Cg6151-P"/>
    <property type="match status" value="1"/>
</dbReference>
<keyword evidence="4 8" id="KW-0812">Transmembrane</keyword>
<dbReference type="PANTHER" id="PTHR13314:SF2">
    <property type="entry name" value="CALCIUM CHANNEL FLOWER HOMOLOG"/>
    <property type="match status" value="1"/>
</dbReference>
<evidence type="ECO:0000256" key="4">
    <source>
        <dbReference type="ARBA" id="ARBA00022692"/>
    </source>
</evidence>
<evidence type="ECO:0000256" key="7">
    <source>
        <dbReference type="ARBA" id="ARBA00023136"/>
    </source>
</evidence>
<keyword evidence="6" id="KW-0333">Golgi apparatus</keyword>
<evidence type="ECO:0000313" key="10">
    <source>
        <dbReference type="Proteomes" id="UP000504638"/>
    </source>
</evidence>
<dbReference type="PANTHER" id="PTHR13314">
    <property type="entry name" value="CALCIUM CHANNEL FLOWER HOMOLOG"/>
    <property type="match status" value="1"/>
</dbReference>
<dbReference type="GO" id="GO:0016192">
    <property type="term" value="P:vesicle-mediated transport"/>
    <property type="evidence" value="ECO:0007669"/>
    <property type="project" value="TreeGrafter"/>
</dbReference>
<dbReference type="RefSeq" id="XP_033534675.1">
    <property type="nucleotide sequence ID" value="XM_033679405.1"/>
</dbReference>
<evidence type="ECO:0000256" key="6">
    <source>
        <dbReference type="ARBA" id="ARBA00023034"/>
    </source>
</evidence>
<dbReference type="GO" id="GO:0000139">
    <property type="term" value="C:Golgi membrane"/>
    <property type="evidence" value="ECO:0007669"/>
    <property type="project" value="UniProtKB-SubCell"/>
</dbReference>
<organism evidence="9">
    <name type="scientific">Eremomyces bilateralis CBS 781.70</name>
    <dbReference type="NCBI Taxonomy" id="1392243"/>
    <lineage>
        <taxon>Eukaryota</taxon>
        <taxon>Fungi</taxon>
        <taxon>Dikarya</taxon>
        <taxon>Ascomycota</taxon>
        <taxon>Pezizomycotina</taxon>
        <taxon>Dothideomycetes</taxon>
        <taxon>Dothideomycetes incertae sedis</taxon>
        <taxon>Eremomycetales</taxon>
        <taxon>Eremomycetaceae</taxon>
        <taxon>Eremomyces</taxon>
    </lineage>
</organism>
<protein>
    <recommendedName>
        <fullName evidence="12">Golgi apparatus membrane protein TVP18</fullName>
    </recommendedName>
</protein>
<evidence type="ECO:0000313" key="11">
    <source>
        <dbReference type="RefSeq" id="XP_033534675.1"/>
    </source>
</evidence>
<evidence type="ECO:0000256" key="5">
    <source>
        <dbReference type="ARBA" id="ARBA00022989"/>
    </source>
</evidence>
<gene>
    <name evidence="9 11" type="ORF">P152DRAFT_458211</name>
</gene>
<evidence type="ECO:0000313" key="9">
    <source>
        <dbReference type="EMBL" id="KAF1813044.1"/>
    </source>
</evidence>
<evidence type="ECO:0000256" key="8">
    <source>
        <dbReference type="SAM" id="Phobius"/>
    </source>
</evidence>
<sequence length="148" mass="16539">MTLMDEFRTRNFSIYGQWTGVIAMILCFALGIANIFNFHWVIVFSVICLVCSFIILFIEIPLLLRICPTSGKFDEFIRRFNTSYMRAAVYGVMSTIQWLSIIAKTTSLIAAAILLLVAAAFYALAGLKKQEFMSSKTLGGQGVAQMIV</sequence>
<feature type="transmembrane region" description="Helical" evidence="8">
    <location>
        <begin position="108"/>
        <end position="127"/>
    </location>
</feature>
<keyword evidence="7 8" id="KW-0472">Membrane</keyword>
<evidence type="ECO:0000256" key="1">
    <source>
        <dbReference type="ARBA" id="ARBA00003246"/>
    </source>
</evidence>
<feature type="transmembrane region" description="Helical" evidence="8">
    <location>
        <begin position="84"/>
        <end position="102"/>
    </location>
</feature>
<dbReference type="AlphaFoldDB" id="A0A6G1G4R7"/>
<evidence type="ECO:0008006" key="12">
    <source>
        <dbReference type="Google" id="ProtNLM"/>
    </source>
</evidence>
<reference evidence="11" key="2">
    <citation type="submission" date="2020-04" db="EMBL/GenBank/DDBJ databases">
        <authorList>
            <consortium name="NCBI Genome Project"/>
        </authorList>
    </citation>
    <scope>NUCLEOTIDE SEQUENCE</scope>
    <source>
        <strain evidence="11">CBS 781.70</strain>
    </source>
</reference>
<dbReference type="InterPro" id="IPR019365">
    <property type="entry name" value="TVP18/Ca-channel_flower"/>
</dbReference>
<dbReference type="EMBL" id="ML975156">
    <property type="protein sequence ID" value="KAF1813044.1"/>
    <property type="molecule type" value="Genomic_DNA"/>
</dbReference>
<dbReference type="GeneID" id="54419975"/>